<comment type="caution">
    <text evidence="2">The sequence shown here is derived from an EMBL/GenBank/DDBJ whole genome shotgun (WGS) entry which is preliminary data.</text>
</comment>
<dbReference type="InterPro" id="IPR018891">
    <property type="entry name" value="AIPR_C"/>
</dbReference>
<reference evidence="2 3" key="1">
    <citation type="submission" date="2020-04" db="EMBL/GenBank/DDBJ databases">
        <title>Ralstonia insidiosa genome sequencing and assembly.</title>
        <authorList>
            <person name="Martins R.C.R."/>
            <person name="Perdigao-Neto L.V."/>
            <person name="Levin A.S.S."/>
            <person name="Costa S.F."/>
        </authorList>
    </citation>
    <scope>NUCLEOTIDE SEQUENCE [LARGE SCALE GENOMIC DNA]</scope>
    <source>
        <strain evidence="2 3">5047</strain>
    </source>
</reference>
<dbReference type="AlphaFoldDB" id="A0A848P6C8"/>
<name>A0A848P6C8_9RALS</name>
<dbReference type="RefSeq" id="WP_169341308.1">
    <property type="nucleotide sequence ID" value="NZ_JABBZM010000025.1"/>
</dbReference>
<evidence type="ECO:0000259" key="1">
    <source>
        <dbReference type="Pfam" id="PF10592"/>
    </source>
</evidence>
<evidence type="ECO:0000313" key="2">
    <source>
        <dbReference type="EMBL" id="NMV40733.1"/>
    </source>
</evidence>
<accession>A0A848P6C8</accession>
<protein>
    <recommendedName>
        <fullName evidence="1">Abortive phage infection protein C-terminal domain-containing protein</fullName>
    </recommendedName>
</protein>
<organism evidence="2 3">
    <name type="scientific">Ralstonia insidiosa</name>
    <dbReference type="NCBI Taxonomy" id="190721"/>
    <lineage>
        <taxon>Bacteria</taxon>
        <taxon>Pseudomonadati</taxon>
        <taxon>Pseudomonadota</taxon>
        <taxon>Betaproteobacteria</taxon>
        <taxon>Burkholderiales</taxon>
        <taxon>Burkholderiaceae</taxon>
        <taxon>Ralstonia</taxon>
    </lineage>
</organism>
<sequence length="524" mass="58084">MGIDEDEAIDAASVDGPEDNGCDFIYIDNDQEIVYVLQGYVSDRPDRSAGVKKWNALIAAVASIKDPVSFKHGGRHDIYEILSEVDISTYALVFGLVTLAAKSDQIARQRETTVRSKAYGSDATFFYEHQESLYDKFVIARAADRNVPADTLKFRGPVVDVKGDFGQAIVGAVPASELARLHQQYQNQLFEGNVRLFIGERKGGINEKIIETAHLRPGDFWALNNGITIVAESFEHISGNKYDLRRFSIVNGCQTTVSLSRAIEKENGAGKAQVLVRVVGAKKALLTDIVRYNNTQNPVKLSAVRLLDPIQEGLRGAFSTIDYMYAPKQEGAKTVKSPKRIELDRITQYLAAMSEDTVLEAVAKKAELFDRSYKSIFPRGLKPERVMLAWLLAQQIEAERESLLEAPEATTDAVMKAILGIHGTPWGIYVASTLIDQSGTDMSKLTLKKMPTHDFTSALAKYAKKAMELYSEIAVNIVTTADANSTTRNELRAKPFLEKLKRTLSLRMARSSSWKLPKLHTVVS</sequence>
<dbReference type="Pfam" id="PF10592">
    <property type="entry name" value="AIPR"/>
    <property type="match status" value="1"/>
</dbReference>
<dbReference type="EMBL" id="JABBZM010000025">
    <property type="protein sequence ID" value="NMV40733.1"/>
    <property type="molecule type" value="Genomic_DNA"/>
</dbReference>
<feature type="domain" description="Abortive phage infection protein C-terminal" evidence="1">
    <location>
        <begin position="190"/>
        <end position="351"/>
    </location>
</feature>
<evidence type="ECO:0000313" key="3">
    <source>
        <dbReference type="Proteomes" id="UP000575469"/>
    </source>
</evidence>
<gene>
    <name evidence="2" type="ORF">HGR00_22740</name>
</gene>
<dbReference type="Proteomes" id="UP000575469">
    <property type="component" value="Unassembled WGS sequence"/>
</dbReference>
<proteinExistence type="predicted"/>